<keyword evidence="1" id="KW-0812">Transmembrane</keyword>
<comment type="caution">
    <text evidence="2">The sequence shown here is derived from an EMBL/GenBank/DDBJ whole genome shotgun (WGS) entry which is preliminary data.</text>
</comment>
<feature type="transmembrane region" description="Helical" evidence="1">
    <location>
        <begin position="53"/>
        <end position="72"/>
    </location>
</feature>
<evidence type="ECO:0000313" key="3">
    <source>
        <dbReference type="Proteomes" id="UP000635606"/>
    </source>
</evidence>
<reference evidence="2" key="1">
    <citation type="submission" date="2021-01" db="EMBL/GenBank/DDBJ databases">
        <title>Whole genome shotgun sequence of Virgisporangium ochraceum NBRC 16418.</title>
        <authorList>
            <person name="Komaki H."/>
            <person name="Tamura T."/>
        </authorList>
    </citation>
    <scope>NUCLEOTIDE SEQUENCE</scope>
    <source>
        <strain evidence="2">NBRC 16418</strain>
    </source>
</reference>
<name>A0A8J4E9H0_9ACTN</name>
<sequence>MKTFGAVGWALAYGLLALWWAVGGGGFPFGDGDPDPAIAKGMSILGWVRQERAAPVVAAVVFGAGAVALWLAVRVRRQRPGGRLVEGTAWGVAVFLGVLLPDYRPLVALGHVPVLLVGMPFGWPDGVTIASQLPWPVVNQLVCMGGAWLFATVAAAHRRLRLGREVDSISRWGVAATWTAVAVPLVYAATRYAWALGIPVGFSAEQLRAMDREMPGIWWGGAAMGTLAVLGSVLTVGLVRPWGETFPRWIPLLRGRRVPVPVAVVPAMVVAMAVTSAGLMFTRHVIADPSSINLGINGPAVLWPLWGPALAVAALAYRRRRTGPVGGHP</sequence>
<keyword evidence="3" id="KW-1185">Reference proteome</keyword>
<dbReference type="Proteomes" id="UP000635606">
    <property type="component" value="Unassembled WGS sequence"/>
</dbReference>
<feature type="transmembrane region" description="Helical" evidence="1">
    <location>
        <begin position="137"/>
        <end position="157"/>
    </location>
</feature>
<keyword evidence="1" id="KW-0472">Membrane</keyword>
<gene>
    <name evidence="2" type="ORF">Voc01_016480</name>
</gene>
<accession>A0A8J4E9H0</accession>
<feature type="transmembrane region" description="Helical" evidence="1">
    <location>
        <begin position="260"/>
        <end position="281"/>
    </location>
</feature>
<feature type="transmembrane region" description="Helical" evidence="1">
    <location>
        <begin position="301"/>
        <end position="317"/>
    </location>
</feature>
<keyword evidence="1" id="KW-1133">Transmembrane helix</keyword>
<evidence type="ECO:0000313" key="2">
    <source>
        <dbReference type="EMBL" id="GIJ66731.1"/>
    </source>
</evidence>
<feature type="transmembrane region" description="Helical" evidence="1">
    <location>
        <begin position="84"/>
        <end position="101"/>
    </location>
</feature>
<evidence type="ECO:0000256" key="1">
    <source>
        <dbReference type="SAM" id="Phobius"/>
    </source>
</evidence>
<dbReference type="EMBL" id="BOPH01000020">
    <property type="protein sequence ID" value="GIJ66731.1"/>
    <property type="molecule type" value="Genomic_DNA"/>
</dbReference>
<feature type="transmembrane region" description="Helical" evidence="1">
    <location>
        <begin position="169"/>
        <end position="189"/>
    </location>
</feature>
<protein>
    <recommendedName>
        <fullName evidence="4">DUF3995 domain-containing protein</fullName>
    </recommendedName>
</protein>
<organism evidence="2 3">
    <name type="scientific">Virgisporangium ochraceum</name>
    <dbReference type="NCBI Taxonomy" id="65505"/>
    <lineage>
        <taxon>Bacteria</taxon>
        <taxon>Bacillati</taxon>
        <taxon>Actinomycetota</taxon>
        <taxon>Actinomycetes</taxon>
        <taxon>Micromonosporales</taxon>
        <taxon>Micromonosporaceae</taxon>
        <taxon>Virgisporangium</taxon>
    </lineage>
</organism>
<proteinExistence type="predicted"/>
<feature type="transmembrane region" description="Helical" evidence="1">
    <location>
        <begin position="217"/>
        <end position="239"/>
    </location>
</feature>
<dbReference type="AlphaFoldDB" id="A0A8J4E9H0"/>
<evidence type="ECO:0008006" key="4">
    <source>
        <dbReference type="Google" id="ProtNLM"/>
    </source>
</evidence>